<dbReference type="EMBL" id="UZAE01005716">
    <property type="protein sequence ID" value="VDO01803.1"/>
    <property type="molecule type" value="Genomic_DNA"/>
</dbReference>
<evidence type="ECO:0000256" key="5">
    <source>
        <dbReference type="ARBA" id="ARBA00022989"/>
    </source>
</evidence>
<evidence type="ECO:0000313" key="14">
    <source>
        <dbReference type="WBParaSite" id="HNAJ_0000594701-mRNA-1"/>
    </source>
</evidence>
<evidence type="ECO:0000256" key="10">
    <source>
        <dbReference type="ARBA" id="ARBA00023303"/>
    </source>
</evidence>
<dbReference type="STRING" id="102285.A0A0R3TFV6"/>
<keyword evidence="3 11" id="KW-0894">Sodium channel</keyword>
<proteinExistence type="inferred from homology"/>
<dbReference type="GO" id="GO:0016020">
    <property type="term" value="C:membrane"/>
    <property type="evidence" value="ECO:0007669"/>
    <property type="project" value="UniProtKB-SubCell"/>
</dbReference>
<evidence type="ECO:0000256" key="7">
    <source>
        <dbReference type="ARBA" id="ARBA00023065"/>
    </source>
</evidence>
<reference evidence="14" key="1">
    <citation type="submission" date="2017-02" db="UniProtKB">
        <authorList>
            <consortium name="WormBaseParasite"/>
        </authorList>
    </citation>
    <scope>IDENTIFICATION</scope>
</reference>
<keyword evidence="5" id="KW-1133">Transmembrane helix</keyword>
<keyword evidence="6" id="KW-0915">Sodium</keyword>
<dbReference type="InterPro" id="IPR001873">
    <property type="entry name" value="ENaC"/>
</dbReference>
<evidence type="ECO:0000256" key="9">
    <source>
        <dbReference type="ARBA" id="ARBA00023201"/>
    </source>
</evidence>
<dbReference type="AlphaFoldDB" id="A0A0R3TFV6"/>
<keyword evidence="2 11" id="KW-0813">Transport</keyword>
<evidence type="ECO:0000256" key="11">
    <source>
        <dbReference type="RuleBase" id="RU000679"/>
    </source>
</evidence>
<evidence type="ECO:0000256" key="4">
    <source>
        <dbReference type="ARBA" id="ARBA00022692"/>
    </source>
</evidence>
<keyword evidence="10 11" id="KW-0407">Ion channel</keyword>
<keyword evidence="13" id="KW-1185">Reference proteome</keyword>
<keyword evidence="8" id="KW-0472">Membrane</keyword>
<accession>A0A0R3TFV6</accession>
<evidence type="ECO:0000256" key="8">
    <source>
        <dbReference type="ARBA" id="ARBA00023136"/>
    </source>
</evidence>
<comment type="subcellular location">
    <subcellularLocation>
        <location evidence="1">Membrane</location>
        <topology evidence="1">Multi-pass membrane protein</topology>
    </subcellularLocation>
</comment>
<keyword evidence="4 11" id="KW-0812">Transmembrane</keyword>
<dbReference type="Pfam" id="PF00858">
    <property type="entry name" value="ASC"/>
    <property type="match status" value="1"/>
</dbReference>
<gene>
    <name evidence="12" type="ORF">HNAJ_LOCUS5943</name>
</gene>
<keyword evidence="9 11" id="KW-0739">Sodium transport</keyword>
<name>A0A0R3TFV6_RODNA</name>
<dbReference type="GO" id="GO:0005272">
    <property type="term" value="F:sodium channel activity"/>
    <property type="evidence" value="ECO:0007669"/>
    <property type="project" value="UniProtKB-KW"/>
</dbReference>
<dbReference type="OrthoDB" id="6236903at2759"/>
<evidence type="ECO:0000256" key="6">
    <source>
        <dbReference type="ARBA" id="ARBA00023053"/>
    </source>
</evidence>
<evidence type="ECO:0000256" key="2">
    <source>
        <dbReference type="ARBA" id="ARBA00022448"/>
    </source>
</evidence>
<evidence type="ECO:0000256" key="1">
    <source>
        <dbReference type="ARBA" id="ARBA00004141"/>
    </source>
</evidence>
<dbReference type="Gene3D" id="1.10.287.770">
    <property type="entry name" value="YojJ-like"/>
    <property type="match status" value="1"/>
</dbReference>
<organism evidence="14">
    <name type="scientific">Rodentolepis nana</name>
    <name type="common">Dwarf tapeworm</name>
    <name type="synonym">Hymenolepis nana</name>
    <dbReference type="NCBI Taxonomy" id="102285"/>
    <lineage>
        <taxon>Eukaryota</taxon>
        <taxon>Metazoa</taxon>
        <taxon>Spiralia</taxon>
        <taxon>Lophotrochozoa</taxon>
        <taxon>Platyhelminthes</taxon>
        <taxon>Cestoda</taxon>
        <taxon>Eucestoda</taxon>
        <taxon>Cyclophyllidea</taxon>
        <taxon>Hymenolepididae</taxon>
        <taxon>Rodentolepis</taxon>
    </lineage>
</organism>
<evidence type="ECO:0000313" key="13">
    <source>
        <dbReference type="Proteomes" id="UP000278807"/>
    </source>
</evidence>
<keyword evidence="7 11" id="KW-0406">Ion transport</keyword>
<sequence length="177" mass="20039">MKPSVILKHSNKWNLPLNHFVEPYSCVPLNRILHVTTNSIFLPSKQLKRNAQKKNETRSARKLNGNSENEILEETRFEALLHPYTEIRGMTLNGSEPSAVARLMSLQNVEQNFLSIIISRPAFDIIRTEEKAVVTLTSLFSQIGGLLSIWVGITMICIVEVAEFLLNCFDVLCARKS</sequence>
<dbReference type="Proteomes" id="UP000278807">
    <property type="component" value="Unassembled WGS sequence"/>
</dbReference>
<reference evidence="12 13" key="2">
    <citation type="submission" date="2018-11" db="EMBL/GenBank/DDBJ databases">
        <authorList>
            <consortium name="Pathogen Informatics"/>
        </authorList>
    </citation>
    <scope>NUCLEOTIDE SEQUENCE [LARGE SCALE GENOMIC DNA]</scope>
</reference>
<comment type="similarity">
    <text evidence="11">Belongs to the amiloride-sensitive sodium channel (TC 1.A.6) family.</text>
</comment>
<dbReference type="WBParaSite" id="HNAJ_0000594701-mRNA-1">
    <property type="protein sequence ID" value="HNAJ_0000594701-mRNA-1"/>
    <property type="gene ID" value="HNAJ_0000594701"/>
</dbReference>
<evidence type="ECO:0000313" key="12">
    <source>
        <dbReference type="EMBL" id="VDO01803.1"/>
    </source>
</evidence>
<evidence type="ECO:0000256" key="3">
    <source>
        <dbReference type="ARBA" id="ARBA00022461"/>
    </source>
</evidence>
<protein>
    <submittedName>
        <fullName evidence="12 14">Uncharacterized protein</fullName>
    </submittedName>
</protein>